<dbReference type="Proteomes" id="UP000178851">
    <property type="component" value="Unassembled WGS sequence"/>
</dbReference>
<gene>
    <name evidence="1" type="ORF">A2627_02770</name>
</gene>
<comment type="caution">
    <text evidence="1">The sequence shown here is derived from an EMBL/GenBank/DDBJ whole genome shotgun (WGS) entry which is preliminary data.</text>
</comment>
<accession>A0A1F7YFA7</accession>
<sequence>MGEKDILDAKSRPVKKVPQIMSRRRVFKLAGATLVGLTVACDPSTTSSTVTEPATATPSSPILPIPSVENAGQIALAERRENVPKVEIDVIVEYDRRKQDVGWETNNRGEKKAISCDPPKPVKEQRGFIYDQTEFDWSHLRLPEIIVDKKTLPVLTSQTLTAGQIKFLEAWYANPGLLEKLIKQKGQSDTRPAPIDTLIVDFRSTHNRYYEMDDFGCHFIDDSNGKYDPEVLYRSATTAIREDTNGQVNYRAVAIERITENEMPLTNDPSLTDPGLIEAYKRTINYKRLGELAVENGVSTVFTFAGPSGGMYESRVWTDAKTEKRILIFGMNYNAPPEDAVHSWTHYFEDRMKNSSLADIYLLCVGRDQEYSLPYQQPKSVVDRNILALKDRSYAAVGIGTVHLTPNSVDQYQYGCPIPVMLPGSGVVNKDTWGGKASTYYSWWLKQMPPAFFSVIDDKY</sequence>
<name>A0A1F7YFA7_9BACT</name>
<dbReference type="AlphaFoldDB" id="A0A1F7YFA7"/>
<protein>
    <submittedName>
        <fullName evidence="1">Uncharacterized protein</fullName>
    </submittedName>
</protein>
<organism evidence="1 2">
    <name type="scientific">Candidatus Woesebacteria bacterium RIFCSPHIGHO2_01_FULL_39_28</name>
    <dbReference type="NCBI Taxonomy" id="1802496"/>
    <lineage>
        <taxon>Bacteria</taxon>
        <taxon>Candidatus Woeseibacteriota</taxon>
    </lineage>
</organism>
<evidence type="ECO:0000313" key="2">
    <source>
        <dbReference type="Proteomes" id="UP000178851"/>
    </source>
</evidence>
<reference evidence="1 2" key="1">
    <citation type="journal article" date="2016" name="Nat. Commun.">
        <title>Thousands of microbial genomes shed light on interconnected biogeochemical processes in an aquifer system.</title>
        <authorList>
            <person name="Anantharaman K."/>
            <person name="Brown C.T."/>
            <person name="Hug L.A."/>
            <person name="Sharon I."/>
            <person name="Castelle C.J."/>
            <person name="Probst A.J."/>
            <person name="Thomas B.C."/>
            <person name="Singh A."/>
            <person name="Wilkins M.J."/>
            <person name="Karaoz U."/>
            <person name="Brodie E.L."/>
            <person name="Williams K.H."/>
            <person name="Hubbard S.S."/>
            <person name="Banfield J.F."/>
        </authorList>
    </citation>
    <scope>NUCLEOTIDE SEQUENCE [LARGE SCALE GENOMIC DNA]</scope>
</reference>
<dbReference type="EMBL" id="MGGI01000019">
    <property type="protein sequence ID" value="OGM25850.1"/>
    <property type="molecule type" value="Genomic_DNA"/>
</dbReference>
<evidence type="ECO:0000313" key="1">
    <source>
        <dbReference type="EMBL" id="OGM25850.1"/>
    </source>
</evidence>
<proteinExistence type="predicted"/>